<keyword evidence="1" id="KW-0472">Membrane</keyword>
<name>A0ABW4IGW5_9SPHI</name>
<comment type="caution">
    <text evidence="3">The sequence shown here is derived from an EMBL/GenBank/DDBJ whole genome shotgun (WGS) entry which is preliminary data.</text>
</comment>
<keyword evidence="1" id="KW-0812">Transmembrane</keyword>
<dbReference type="Pfam" id="PF06580">
    <property type="entry name" value="His_kinase"/>
    <property type="match status" value="1"/>
</dbReference>
<evidence type="ECO:0000259" key="2">
    <source>
        <dbReference type="Pfam" id="PF06580"/>
    </source>
</evidence>
<dbReference type="Proteomes" id="UP001597118">
    <property type="component" value="Unassembled WGS sequence"/>
</dbReference>
<keyword evidence="4" id="KW-1185">Reference proteome</keyword>
<protein>
    <submittedName>
        <fullName evidence="3">Sensor histidine kinase</fullName>
        <ecNumber evidence="3">2.7.13.3</ecNumber>
    </submittedName>
</protein>
<reference evidence="4" key="1">
    <citation type="journal article" date="2019" name="Int. J. Syst. Evol. Microbiol.">
        <title>The Global Catalogue of Microorganisms (GCM) 10K type strain sequencing project: providing services to taxonomists for standard genome sequencing and annotation.</title>
        <authorList>
            <consortium name="The Broad Institute Genomics Platform"/>
            <consortium name="The Broad Institute Genome Sequencing Center for Infectious Disease"/>
            <person name="Wu L."/>
            <person name="Ma J."/>
        </authorList>
    </citation>
    <scope>NUCLEOTIDE SEQUENCE [LARGE SCALE GENOMIC DNA]</scope>
    <source>
        <strain evidence="4">CCUG 53762</strain>
    </source>
</reference>
<dbReference type="EC" id="2.7.13.3" evidence="3"/>
<organism evidence="3 4">
    <name type="scientific">Pseudopedobacter beijingensis</name>
    <dbReference type="NCBI Taxonomy" id="1207056"/>
    <lineage>
        <taxon>Bacteria</taxon>
        <taxon>Pseudomonadati</taxon>
        <taxon>Bacteroidota</taxon>
        <taxon>Sphingobacteriia</taxon>
        <taxon>Sphingobacteriales</taxon>
        <taxon>Sphingobacteriaceae</taxon>
        <taxon>Pseudopedobacter</taxon>
    </lineage>
</organism>
<dbReference type="EMBL" id="JBHUDG010000048">
    <property type="protein sequence ID" value="MFD1631478.1"/>
    <property type="molecule type" value="Genomic_DNA"/>
</dbReference>
<keyword evidence="3" id="KW-0418">Kinase</keyword>
<dbReference type="InterPro" id="IPR050640">
    <property type="entry name" value="Bact_2-comp_sensor_kinase"/>
</dbReference>
<proteinExistence type="predicted"/>
<evidence type="ECO:0000256" key="1">
    <source>
        <dbReference type="SAM" id="Phobius"/>
    </source>
</evidence>
<keyword evidence="1" id="KW-1133">Transmembrane helix</keyword>
<gene>
    <name evidence="3" type="ORF">ACFSAH_16510</name>
</gene>
<feature type="domain" description="Signal transduction histidine kinase internal region" evidence="2">
    <location>
        <begin position="63"/>
        <end position="140"/>
    </location>
</feature>
<dbReference type="InterPro" id="IPR010559">
    <property type="entry name" value="Sig_transdc_His_kin_internal"/>
</dbReference>
<sequence length="251" mass="29317">MIPFNPNMAKKPMFKPPRKRIIDIGSTFFFIIIIAIGLSYQFIRRWQYTEQKALRMEAEKVSAELSFLKAQINPHFLFNTLNNIYSLSVTGSKNTPNSIMQLSNIMHFITDKANSDFIPLQKEIEFIRDYINLQRLRLGKETNVIFDVEGKIEHQQVPPLIFISFIENAFKYGISKNQSSEILIKILVNQENISFRSINHIFPNNHMIESPGIGISNSRKRLQYLYPNRHRLLIKETEDLFIVHLNLNSTT</sequence>
<keyword evidence="3" id="KW-0808">Transferase</keyword>
<evidence type="ECO:0000313" key="4">
    <source>
        <dbReference type="Proteomes" id="UP001597118"/>
    </source>
</evidence>
<accession>A0ABW4IGW5</accession>
<dbReference type="PANTHER" id="PTHR34220:SF7">
    <property type="entry name" value="SENSOR HISTIDINE KINASE YPDA"/>
    <property type="match status" value="1"/>
</dbReference>
<dbReference type="InterPro" id="IPR036890">
    <property type="entry name" value="HATPase_C_sf"/>
</dbReference>
<dbReference type="RefSeq" id="WP_379663846.1">
    <property type="nucleotide sequence ID" value="NZ_JBHUDG010000048.1"/>
</dbReference>
<dbReference type="GO" id="GO:0004673">
    <property type="term" value="F:protein histidine kinase activity"/>
    <property type="evidence" value="ECO:0007669"/>
    <property type="project" value="UniProtKB-EC"/>
</dbReference>
<evidence type="ECO:0000313" key="3">
    <source>
        <dbReference type="EMBL" id="MFD1631478.1"/>
    </source>
</evidence>
<dbReference type="PANTHER" id="PTHR34220">
    <property type="entry name" value="SENSOR HISTIDINE KINASE YPDA"/>
    <property type="match status" value="1"/>
</dbReference>
<feature type="transmembrane region" description="Helical" evidence="1">
    <location>
        <begin position="21"/>
        <end position="43"/>
    </location>
</feature>
<dbReference type="SUPFAM" id="SSF55874">
    <property type="entry name" value="ATPase domain of HSP90 chaperone/DNA topoisomerase II/histidine kinase"/>
    <property type="match status" value="1"/>
</dbReference>